<dbReference type="PANTHER" id="PTHR46796">
    <property type="entry name" value="HTH-TYPE TRANSCRIPTIONAL ACTIVATOR RHAS-RELATED"/>
    <property type="match status" value="1"/>
</dbReference>
<dbReference type="SUPFAM" id="SSF46689">
    <property type="entry name" value="Homeodomain-like"/>
    <property type="match status" value="2"/>
</dbReference>
<dbReference type="Proteomes" id="UP000250028">
    <property type="component" value="Unassembled WGS sequence"/>
</dbReference>
<gene>
    <name evidence="5" type="ORF">SAMN04489750_3650</name>
</gene>
<name>A0A2Y8ZV23_9MICO</name>
<feature type="domain" description="HTH araC/xylS-type" evidence="4">
    <location>
        <begin position="224"/>
        <end position="326"/>
    </location>
</feature>
<reference evidence="6" key="1">
    <citation type="submission" date="2016-10" db="EMBL/GenBank/DDBJ databases">
        <authorList>
            <person name="Varghese N."/>
            <person name="Submissions S."/>
        </authorList>
    </citation>
    <scope>NUCLEOTIDE SEQUENCE [LARGE SCALE GENOMIC DNA]</scope>
    <source>
        <strain evidence="6">DSM 22951</strain>
    </source>
</reference>
<dbReference type="EMBL" id="UESZ01000001">
    <property type="protein sequence ID" value="SSA36260.1"/>
    <property type="molecule type" value="Genomic_DNA"/>
</dbReference>
<keyword evidence="2" id="KW-0238">DNA-binding</keyword>
<proteinExistence type="predicted"/>
<keyword evidence="6" id="KW-1185">Reference proteome</keyword>
<evidence type="ECO:0000313" key="6">
    <source>
        <dbReference type="Proteomes" id="UP000250028"/>
    </source>
</evidence>
<dbReference type="PANTHER" id="PTHR46796:SF12">
    <property type="entry name" value="HTH-TYPE DNA-BINDING TRANSCRIPTIONAL ACTIVATOR EUTR"/>
    <property type="match status" value="1"/>
</dbReference>
<dbReference type="InterPro" id="IPR050204">
    <property type="entry name" value="AraC_XylS_family_regulators"/>
</dbReference>
<dbReference type="InterPro" id="IPR009057">
    <property type="entry name" value="Homeodomain-like_sf"/>
</dbReference>
<keyword evidence="3" id="KW-0804">Transcription</keyword>
<protein>
    <submittedName>
        <fullName evidence="5">AraC-binding-like domain-containing protein</fullName>
    </submittedName>
</protein>
<dbReference type="Gene3D" id="1.10.10.60">
    <property type="entry name" value="Homeodomain-like"/>
    <property type="match status" value="1"/>
</dbReference>
<dbReference type="Pfam" id="PF14525">
    <property type="entry name" value="AraC_binding_2"/>
    <property type="match status" value="1"/>
</dbReference>
<dbReference type="AlphaFoldDB" id="A0A2Y8ZV23"/>
<dbReference type="InterPro" id="IPR035418">
    <property type="entry name" value="AraC-bd_2"/>
</dbReference>
<evidence type="ECO:0000256" key="3">
    <source>
        <dbReference type="ARBA" id="ARBA00023163"/>
    </source>
</evidence>
<sequence>MDSGRLVDLIQARGVSVASGVQDAEELVDILTPLTRPHRVVPVQATAVLDARVESVVAANISLSHVSYGADVIVTPADVDVETFLFPVSLSGSARLTYGDDTLIAKSQTATVIAPYRVFRSEIRADHEQIIVTIPRSRLEILAARLLGRGREEVEPALANVRVPASVIAQVETVVLMATEDLNAQSRDVLLRLEDLLIESILLALPDFRRQLPSAAFVPSRKVGAAMAYMDDHLAEPLTISEVATQVGVTARGLQLAFQRELNQTPMRWLRDRRLDAAHGLLSRAVPGQEVTVTSVARATGLHHLGHFARAFRDRFGEQPSSILTAQTGRLAAAIEEGPGGRPVTVLPRYREGLVPEQIAAPGS</sequence>
<keyword evidence="1" id="KW-0805">Transcription regulation</keyword>
<evidence type="ECO:0000313" key="5">
    <source>
        <dbReference type="EMBL" id="SSA36260.1"/>
    </source>
</evidence>
<evidence type="ECO:0000256" key="1">
    <source>
        <dbReference type="ARBA" id="ARBA00023015"/>
    </source>
</evidence>
<dbReference type="SMART" id="SM00342">
    <property type="entry name" value="HTH_ARAC"/>
    <property type="match status" value="1"/>
</dbReference>
<dbReference type="PROSITE" id="PS01124">
    <property type="entry name" value="HTH_ARAC_FAMILY_2"/>
    <property type="match status" value="1"/>
</dbReference>
<dbReference type="Pfam" id="PF12833">
    <property type="entry name" value="HTH_18"/>
    <property type="match status" value="1"/>
</dbReference>
<accession>A0A2Y8ZV23</accession>
<dbReference type="GO" id="GO:0043565">
    <property type="term" value="F:sequence-specific DNA binding"/>
    <property type="evidence" value="ECO:0007669"/>
    <property type="project" value="InterPro"/>
</dbReference>
<dbReference type="InterPro" id="IPR018060">
    <property type="entry name" value="HTH_AraC"/>
</dbReference>
<evidence type="ECO:0000259" key="4">
    <source>
        <dbReference type="PROSITE" id="PS01124"/>
    </source>
</evidence>
<organism evidence="5 6">
    <name type="scientific">Branchiibius hedensis</name>
    <dbReference type="NCBI Taxonomy" id="672460"/>
    <lineage>
        <taxon>Bacteria</taxon>
        <taxon>Bacillati</taxon>
        <taxon>Actinomycetota</taxon>
        <taxon>Actinomycetes</taxon>
        <taxon>Micrococcales</taxon>
        <taxon>Dermacoccaceae</taxon>
        <taxon>Branchiibius</taxon>
    </lineage>
</organism>
<evidence type="ECO:0000256" key="2">
    <source>
        <dbReference type="ARBA" id="ARBA00023125"/>
    </source>
</evidence>
<dbReference type="GO" id="GO:0003700">
    <property type="term" value="F:DNA-binding transcription factor activity"/>
    <property type="evidence" value="ECO:0007669"/>
    <property type="project" value="InterPro"/>
</dbReference>